<keyword evidence="3" id="KW-1185">Reference proteome</keyword>
<dbReference type="Proteomes" id="UP001060325">
    <property type="component" value="Chromosome"/>
</dbReference>
<evidence type="ECO:0000256" key="1">
    <source>
        <dbReference type="SAM" id="Phobius"/>
    </source>
</evidence>
<evidence type="ECO:0000313" key="3">
    <source>
        <dbReference type="Proteomes" id="UP001060325"/>
    </source>
</evidence>
<keyword evidence="1" id="KW-0812">Transmembrane</keyword>
<dbReference type="RefSeq" id="WP_255176653.1">
    <property type="nucleotide sequence ID" value="NZ_CP101462.1"/>
</dbReference>
<feature type="transmembrane region" description="Helical" evidence="1">
    <location>
        <begin position="79"/>
        <end position="103"/>
    </location>
</feature>
<keyword evidence="1" id="KW-1133">Transmembrane helix</keyword>
<gene>
    <name evidence="2" type="ORF">NMQ00_10495</name>
</gene>
<sequence length="228" mass="26348">MRMISLVSVVIFFIIEWFMLGRLFSAVDERLAMGEWTNNLLFRVVVESERATTVLLVLFATFFVLGIIMHWVLSANRSWSVTFSAVGMAWVVPALLAIVAWFIPNPYIQLVIIVLQLSFIPLIPFVGQTVRLGHVVLNWGVHVVAAGLVLLLQRPSLEQLFRVERTELFERLEGYVNSGELERFERLLETVDLEQLERILNRIDVDQLIRILERVDLDQLERILNLFS</sequence>
<dbReference type="EMBL" id="CP101462">
    <property type="protein sequence ID" value="UTT41988.1"/>
    <property type="molecule type" value="Genomic_DNA"/>
</dbReference>
<name>A0ABY5FLB0_9BACL</name>
<evidence type="ECO:0000313" key="2">
    <source>
        <dbReference type="EMBL" id="UTT41988.1"/>
    </source>
</evidence>
<protein>
    <submittedName>
        <fullName evidence="2">Uncharacterized protein</fullName>
    </submittedName>
</protein>
<accession>A0ABY5FLB0</accession>
<feature type="transmembrane region" description="Helical" evidence="1">
    <location>
        <begin position="110"/>
        <end position="126"/>
    </location>
</feature>
<feature type="transmembrane region" description="Helical" evidence="1">
    <location>
        <begin position="6"/>
        <end position="24"/>
    </location>
</feature>
<organism evidence="2 3">
    <name type="scientific">Exiguobacterium aurantiacum</name>
    <dbReference type="NCBI Taxonomy" id="33987"/>
    <lineage>
        <taxon>Bacteria</taxon>
        <taxon>Bacillati</taxon>
        <taxon>Bacillota</taxon>
        <taxon>Bacilli</taxon>
        <taxon>Bacillales</taxon>
        <taxon>Bacillales Family XII. Incertae Sedis</taxon>
        <taxon>Exiguobacterium</taxon>
    </lineage>
</organism>
<proteinExistence type="predicted"/>
<keyword evidence="1" id="KW-0472">Membrane</keyword>
<feature type="transmembrane region" description="Helical" evidence="1">
    <location>
        <begin position="132"/>
        <end position="152"/>
    </location>
</feature>
<feature type="transmembrane region" description="Helical" evidence="1">
    <location>
        <begin position="53"/>
        <end position="73"/>
    </location>
</feature>
<reference evidence="2" key="1">
    <citation type="submission" date="2022-07" db="EMBL/GenBank/DDBJ databases">
        <title>Complete genome of CX2.</title>
        <authorList>
            <person name="Cao G."/>
        </authorList>
    </citation>
    <scope>NUCLEOTIDE SEQUENCE</scope>
    <source>
        <strain evidence="2">CX2</strain>
    </source>
</reference>